<protein>
    <submittedName>
        <fullName evidence="1">Uncharacterized protein</fullName>
    </submittedName>
</protein>
<dbReference type="EMBL" id="OP072690">
    <property type="protein sequence ID" value="UVX67664.1"/>
    <property type="molecule type" value="Genomic_DNA"/>
</dbReference>
<evidence type="ECO:0000313" key="2">
    <source>
        <dbReference type="Proteomes" id="UP001158744"/>
    </source>
</evidence>
<sequence>MTRKLHDVNLDQAVAEHYLFDLDYPVTKVSEILDMDEAYVRDIYEARARLTITARGNK</sequence>
<keyword evidence="2" id="KW-1185">Reference proteome</keyword>
<proteinExistence type="predicted"/>
<organism evidence="1 2">
    <name type="scientific">Bacteriophage sp</name>
    <dbReference type="NCBI Taxonomy" id="38018"/>
    <lineage>
        <taxon>Viruses</taxon>
    </lineage>
</organism>
<reference evidence="1 2" key="1">
    <citation type="submission" date="2022-07" db="EMBL/GenBank/DDBJ databases">
        <authorList>
            <person name="Nishijima S."/>
        </authorList>
    </citation>
    <scope>NUCLEOTIDE SEQUENCE [LARGE SCALE GENOMIC DNA]</scope>
    <source>
        <strain evidence="1">3589_105981</strain>
    </source>
</reference>
<name>A0ABY5TVK7_9VIRU</name>
<evidence type="ECO:0000313" key="1">
    <source>
        <dbReference type="EMBL" id="UVX67664.1"/>
    </source>
</evidence>
<dbReference type="Proteomes" id="UP001158744">
    <property type="component" value="Segment"/>
</dbReference>
<accession>A0ABY5TVK7</accession>